<comment type="caution">
    <text evidence="10">Lacks conserved residue(s) required for the propagation of feature annotation.</text>
</comment>
<evidence type="ECO:0000256" key="4">
    <source>
        <dbReference type="ARBA" id="ARBA00022692"/>
    </source>
</evidence>
<feature type="transmembrane region" description="Helical" evidence="10">
    <location>
        <begin position="136"/>
        <end position="159"/>
    </location>
</feature>
<reference evidence="11" key="1">
    <citation type="submission" date="2020-06" db="EMBL/GenBank/DDBJ databases">
        <authorList>
            <person name="Sheng S."/>
        </authorList>
    </citation>
    <scope>NUCLEOTIDE SEQUENCE</scope>
    <source>
        <tissue evidence="11">Antenna</tissue>
    </source>
</reference>
<comment type="similarity">
    <text evidence="10">Belongs to the insect chemoreceptor superfamily. Heteromeric odorant receptor channel (TC 1.A.69) family.</text>
</comment>
<keyword evidence="8 10" id="KW-0675">Receptor</keyword>
<evidence type="ECO:0000256" key="2">
    <source>
        <dbReference type="ARBA" id="ARBA00022475"/>
    </source>
</evidence>
<accession>A0A7G8Z965</accession>
<keyword evidence="7 10" id="KW-0472">Membrane</keyword>
<dbReference type="GO" id="GO:0005549">
    <property type="term" value="F:odorant binding"/>
    <property type="evidence" value="ECO:0007669"/>
    <property type="project" value="InterPro"/>
</dbReference>
<feature type="transmembrane region" description="Helical" evidence="10">
    <location>
        <begin position="273"/>
        <end position="296"/>
    </location>
</feature>
<gene>
    <name evidence="11" type="primary">OR46</name>
</gene>
<evidence type="ECO:0000256" key="9">
    <source>
        <dbReference type="ARBA" id="ARBA00023224"/>
    </source>
</evidence>
<comment type="subcellular location">
    <subcellularLocation>
        <location evidence="1 10">Cell membrane</location>
        <topology evidence="1 10">Multi-pass membrane protein</topology>
    </subcellularLocation>
</comment>
<feature type="transmembrane region" description="Helical" evidence="10">
    <location>
        <begin position="47"/>
        <end position="67"/>
    </location>
</feature>
<dbReference type="PANTHER" id="PTHR21137">
    <property type="entry name" value="ODORANT RECEPTOR"/>
    <property type="match status" value="1"/>
</dbReference>
<organism evidence="11">
    <name type="scientific">Aulacocentrum confusum</name>
    <dbReference type="NCBI Taxonomy" id="2767324"/>
    <lineage>
        <taxon>Eukaryota</taxon>
        <taxon>Metazoa</taxon>
        <taxon>Ecdysozoa</taxon>
        <taxon>Arthropoda</taxon>
        <taxon>Hexapoda</taxon>
        <taxon>Insecta</taxon>
        <taxon>Pterygota</taxon>
        <taxon>Neoptera</taxon>
        <taxon>Endopterygota</taxon>
        <taxon>Hymenoptera</taxon>
        <taxon>Apocrita</taxon>
        <taxon>Ichneumonoidea</taxon>
        <taxon>Braconidae</taxon>
        <taxon>Macrocentrinae</taxon>
        <taxon>Aulacocentrum</taxon>
    </lineage>
</organism>
<evidence type="ECO:0000256" key="6">
    <source>
        <dbReference type="ARBA" id="ARBA00022989"/>
    </source>
</evidence>
<dbReference type="GO" id="GO:0007165">
    <property type="term" value="P:signal transduction"/>
    <property type="evidence" value="ECO:0007669"/>
    <property type="project" value="UniProtKB-KW"/>
</dbReference>
<evidence type="ECO:0000256" key="5">
    <source>
        <dbReference type="ARBA" id="ARBA00022725"/>
    </source>
</evidence>
<keyword evidence="2" id="KW-1003">Cell membrane</keyword>
<feature type="transmembrane region" description="Helical" evidence="10">
    <location>
        <begin position="73"/>
        <end position="92"/>
    </location>
</feature>
<evidence type="ECO:0000256" key="8">
    <source>
        <dbReference type="ARBA" id="ARBA00023170"/>
    </source>
</evidence>
<dbReference type="InterPro" id="IPR004117">
    <property type="entry name" value="7tm6_olfct_rcpt"/>
</dbReference>
<protein>
    <recommendedName>
        <fullName evidence="10">Odorant receptor</fullName>
    </recommendedName>
</protein>
<dbReference type="GO" id="GO:0005886">
    <property type="term" value="C:plasma membrane"/>
    <property type="evidence" value="ECO:0007669"/>
    <property type="project" value="UniProtKB-SubCell"/>
</dbReference>
<evidence type="ECO:0000256" key="10">
    <source>
        <dbReference type="RuleBase" id="RU351113"/>
    </source>
</evidence>
<keyword evidence="6 10" id="KW-1133">Transmembrane helix</keyword>
<dbReference type="AlphaFoldDB" id="A0A7G8Z965"/>
<keyword evidence="9 10" id="KW-0807">Transducer</keyword>
<proteinExistence type="evidence at transcript level"/>
<name>A0A7G8Z965_9HYME</name>
<evidence type="ECO:0000256" key="1">
    <source>
        <dbReference type="ARBA" id="ARBA00004651"/>
    </source>
</evidence>
<dbReference type="GO" id="GO:0004984">
    <property type="term" value="F:olfactory receptor activity"/>
    <property type="evidence" value="ECO:0007669"/>
    <property type="project" value="InterPro"/>
</dbReference>
<dbReference type="Pfam" id="PF02949">
    <property type="entry name" value="7tm_6"/>
    <property type="match status" value="1"/>
</dbReference>
<keyword evidence="4 10" id="KW-0812">Transmembrane</keyword>
<feature type="transmembrane region" description="Helical" evidence="10">
    <location>
        <begin position="186"/>
        <end position="206"/>
    </location>
</feature>
<sequence>MKLFDHNKFQNIRDPFFDGHYAINRKMWEILGIWPEQKLSARIKIQIMHVLITISVAIPEIVYFVEICDDLDLVAQCIPTFLVIIAAGIKFFTMGLNSELFLSVFNSVRADWITYGKSFAQETLYLYANKGYDGTLIYTAAISMATTTFLILPIVPVFLDAIDPLNETRETFPIFETDYGVDREKYIIPITLHAYLTTVQVIGLVISVDTVVLLLVQHCCSLFQIVELILDRLKDESKKDLEDFQYKTICDAIELHKHAINFADILDSTFSKMYGAIVIMNTLAISFTGFETVVLLERKEYEQSLRFVLYALGQIAHLFLNSMPGQELMDHSEKVFYIIYNSNWTALTAKSRKLIALSLMRTLKPCTFAAGGFYVMNMQNFASV</sequence>
<dbReference type="PANTHER" id="PTHR21137:SF35">
    <property type="entry name" value="ODORANT RECEPTOR 19A-RELATED"/>
    <property type="match status" value="1"/>
</dbReference>
<keyword evidence="3 10" id="KW-0716">Sensory transduction</keyword>
<keyword evidence="5 10" id="KW-0552">Olfaction</keyword>
<evidence type="ECO:0000256" key="3">
    <source>
        <dbReference type="ARBA" id="ARBA00022606"/>
    </source>
</evidence>
<evidence type="ECO:0000256" key="7">
    <source>
        <dbReference type="ARBA" id="ARBA00023136"/>
    </source>
</evidence>
<dbReference type="EMBL" id="MT670986">
    <property type="protein sequence ID" value="QNL14990.1"/>
    <property type="molecule type" value="mRNA"/>
</dbReference>
<evidence type="ECO:0000313" key="11">
    <source>
        <dbReference type="EMBL" id="QNL14990.1"/>
    </source>
</evidence>